<evidence type="ECO:0000313" key="5">
    <source>
        <dbReference type="Proteomes" id="UP001396334"/>
    </source>
</evidence>
<protein>
    <recommendedName>
        <fullName evidence="3">Ribonucleotide reductase large subunit C-terminal domain-containing protein</fullName>
    </recommendedName>
</protein>
<gene>
    <name evidence="4" type="ORF">V6N11_032959</name>
</gene>
<sequence>MRGNRWFHWSLIHASLLGVEVLRIDILTMTNWQRFDSLLADELIHLCVTEIVTRNLNKIINVNYYPIETAKRSNLRHRPIGIGVQGLADTLILQGMAFDSPEWDWKAQRESIVKNGVRNPLLVAPMPTASTSQMLGNNECFEPYTSNIYSRRVLSGSLSTNKQNKSLIASVERYKSLTLLNLGGLSLELSLELELSSEVSSWIGAGEGGGVMFCGRSTTCDGVTSCSSTKYRKKS</sequence>
<dbReference type="SUPFAM" id="SSF51998">
    <property type="entry name" value="PFL-like glycyl radical enzymes"/>
    <property type="match status" value="1"/>
</dbReference>
<evidence type="ECO:0000256" key="2">
    <source>
        <dbReference type="SAM" id="SignalP"/>
    </source>
</evidence>
<dbReference type="InterPro" id="IPR000788">
    <property type="entry name" value="RNR_lg_C"/>
</dbReference>
<proteinExistence type="inferred from homology"/>
<feature type="chain" id="PRO_5046067065" description="Ribonucleotide reductase large subunit C-terminal domain-containing protein" evidence="2">
    <location>
        <begin position="22"/>
        <end position="235"/>
    </location>
</feature>
<dbReference type="EMBL" id="JBBPBN010000176">
    <property type="protein sequence ID" value="KAK8973829.1"/>
    <property type="molecule type" value="Genomic_DNA"/>
</dbReference>
<organism evidence="4 5">
    <name type="scientific">Hibiscus sabdariffa</name>
    <name type="common">roselle</name>
    <dbReference type="NCBI Taxonomy" id="183260"/>
    <lineage>
        <taxon>Eukaryota</taxon>
        <taxon>Viridiplantae</taxon>
        <taxon>Streptophyta</taxon>
        <taxon>Embryophyta</taxon>
        <taxon>Tracheophyta</taxon>
        <taxon>Spermatophyta</taxon>
        <taxon>Magnoliopsida</taxon>
        <taxon>eudicotyledons</taxon>
        <taxon>Gunneridae</taxon>
        <taxon>Pentapetalae</taxon>
        <taxon>rosids</taxon>
        <taxon>malvids</taxon>
        <taxon>Malvales</taxon>
        <taxon>Malvaceae</taxon>
        <taxon>Malvoideae</taxon>
        <taxon>Hibiscus</taxon>
    </lineage>
</organism>
<evidence type="ECO:0000259" key="3">
    <source>
        <dbReference type="Pfam" id="PF02867"/>
    </source>
</evidence>
<dbReference type="PRINTS" id="PR01183">
    <property type="entry name" value="RIBORDTASEM1"/>
</dbReference>
<evidence type="ECO:0000256" key="1">
    <source>
        <dbReference type="ARBA" id="ARBA00010406"/>
    </source>
</evidence>
<dbReference type="Pfam" id="PF02867">
    <property type="entry name" value="Ribonuc_red_lgC"/>
    <property type="match status" value="1"/>
</dbReference>
<dbReference type="InterPro" id="IPR039718">
    <property type="entry name" value="Rrm1"/>
</dbReference>
<dbReference type="Proteomes" id="UP001396334">
    <property type="component" value="Unassembled WGS sequence"/>
</dbReference>
<reference evidence="4 5" key="1">
    <citation type="journal article" date="2024" name="G3 (Bethesda)">
        <title>Genome assembly of Hibiscus sabdariffa L. provides insights into metabolisms of medicinal natural products.</title>
        <authorList>
            <person name="Kim T."/>
        </authorList>
    </citation>
    <scope>NUCLEOTIDE SEQUENCE [LARGE SCALE GENOMIC DNA]</scope>
    <source>
        <strain evidence="4">TK-2024</strain>
        <tissue evidence="4">Old leaves</tissue>
    </source>
</reference>
<keyword evidence="5" id="KW-1185">Reference proteome</keyword>
<evidence type="ECO:0000313" key="4">
    <source>
        <dbReference type="EMBL" id="KAK8973829.1"/>
    </source>
</evidence>
<comment type="similarity">
    <text evidence="1">Belongs to the ribonucleoside diphosphate reductase large chain family.</text>
</comment>
<dbReference type="PANTHER" id="PTHR11573:SF6">
    <property type="entry name" value="RIBONUCLEOSIDE-DIPHOSPHATE REDUCTASE LARGE SUBUNIT"/>
    <property type="match status" value="1"/>
</dbReference>
<name>A0ABR2NCG1_9ROSI</name>
<accession>A0ABR2NCG1</accession>
<feature type="domain" description="Ribonucleotide reductase large subunit C-terminal" evidence="3">
    <location>
        <begin position="102"/>
        <end position="172"/>
    </location>
</feature>
<comment type="caution">
    <text evidence="4">The sequence shown here is derived from an EMBL/GenBank/DDBJ whole genome shotgun (WGS) entry which is preliminary data.</text>
</comment>
<dbReference type="PANTHER" id="PTHR11573">
    <property type="entry name" value="RIBONUCLEOSIDE-DIPHOSPHATE REDUCTASE LARGE CHAIN"/>
    <property type="match status" value="1"/>
</dbReference>
<keyword evidence="2" id="KW-0732">Signal</keyword>
<feature type="signal peptide" evidence="2">
    <location>
        <begin position="1"/>
        <end position="21"/>
    </location>
</feature>
<dbReference type="Gene3D" id="3.20.70.20">
    <property type="match status" value="2"/>
</dbReference>